<dbReference type="RefSeq" id="WP_395272082.1">
    <property type="nucleotide sequence ID" value="NZ_JBHEGD010000001.1"/>
</dbReference>
<protein>
    <recommendedName>
        <fullName evidence="3">Phasin protein</fullName>
    </recommendedName>
</protein>
<comment type="caution">
    <text evidence="1">The sequence shown here is derived from an EMBL/GenBank/DDBJ whole genome shotgun (WGS) entry which is preliminary data.</text>
</comment>
<dbReference type="EMBL" id="JBHEGD010000001">
    <property type="protein sequence ID" value="MFH6597512.1"/>
    <property type="molecule type" value="Genomic_DNA"/>
</dbReference>
<sequence length="127" mass="13973">MMHLHALNPSARTIRATAHKAMAFAALRAPSSLAVRLTRYNHHIQRARELTAPTTKTAEDILSARLLLIEQAKTSDLLHHHWSAAFGAVAALRDSALIGLEHYRALLARIDATAEARISELEEVCHG</sequence>
<dbReference type="Proteomes" id="UP001609932">
    <property type="component" value="Unassembled WGS sequence"/>
</dbReference>
<evidence type="ECO:0000313" key="2">
    <source>
        <dbReference type="Proteomes" id="UP001609932"/>
    </source>
</evidence>
<accession>A0ABW7M7F4</accession>
<evidence type="ECO:0000313" key="1">
    <source>
        <dbReference type="EMBL" id="MFH6597512.1"/>
    </source>
</evidence>
<evidence type="ECO:0008006" key="3">
    <source>
        <dbReference type="Google" id="ProtNLM"/>
    </source>
</evidence>
<name>A0ABW7M7F4_9GAMM</name>
<keyword evidence="2" id="KW-1185">Reference proteome</keyword>
<organism evidence="1 2">
    <name type="scientific">Ectopseudomonas khazarica</name>
    <dbReference type="NCBI Taxonomy" id="2502979"/>
    <lineage>
        <taxon>Bacteria</taxon>
        <taxon>Pseudomonadati</taxon>
        <taxon>Pseudomonadota</taxon>
        <taxon>Gammaproteobacteria</taxon>
        <taxon>Pseudomonadales</taxon>
        <taxon>Pseudomonadaceae</taxon>
        <taxon>Ectopseudomonas</taxon>
    </lineage>
</organism>
<gene>
    <name evidence="1" type="ORF">ACEVAQ_02090</name>
</gene>
<reference evidence="1 2" key="1">
    <citation type="submission" date="2024-09" db="EMBL/GenBank/DDBJ databases">
        <title>Elucidation of the Bokeelamides from Bacteria Associated with Moon Snail Egg Collars.</title>
        <authorList>
            <person name="Campbell R."/>
            <person name="Piedl K."/>
            <person name="Mevers E."/>
        </authorList>
    </citation>
    <scope>NUCLEOTIDE SEQUENCE [LARGE SCALE GENOMIC DNA]</scope>
    <source>
        <strain evidence="1 2">EM133</strain>
    </source>
</reference>
<proteinExistence type="predicted"/>